<dbReference type="PROSITE" id="PS01285">
    <property type="entry name" value="FA58C_1"/>
    <property type="match status" value="1"/>
</dbReference>
<dbReference type="EMBL" id="AFYH01128850">
    <property type="status" value="NOT_ANNOTATED_CDS"/>
    <property type="molecule type" value="Genomic_DNA"/>
</dbReference>
<evidence type="ECO:0000313" key="17">
    <source>
        <dbReference type="Proteomes" id="UP000008672"/>
    </source>
</evidence>
<feature type="region of interest" description="Disordered" evidence="11">
    <location>
        <begin position="380"/>
        <end position="403"/>
    </location>
</feature>
<dbReference type="EMBL" id="AFYH01128852">
    <property type="status" value="NOT_ANNOTATED_CDS"/>
    <property type="molecule type" value="Genomic_DNA"/>
</dbReference>
<evidence type="ECO:0000256" key="6">
    <source>
        <dbReference type="ARBA" id="ARBA00022989"/>
    </source>
</evidence>
<dbReference type="PANTHER" id="PTHR46806">
    <property type="entry name" value="F5/8 TYPE C DOMAIN-CONTAINING PROTEIN"/>
    <property type="match status" value="1"/>
</dbReference>
<dbReference type="FunFam" id="2.60.120.260:FF:000002">
    <property type="entry name" value="Coagulation factor VIII"/>
    <property type="match status" value="1"/>
</dbReference>
<keyword evidence="7 12" id="KW-0472">Membrane</keyword>
<reference evidence="17" key="1">
    <citation type="submission" date="2011-08" db="EMBL/GenBank/DDBJ databases">
        <title>The draft genome of Latimeria chalumnae.</title>
        <authorList>
            <person name="Di Palma F."/>
            <person name="Alfoldi J."/>
            <person name="Johnson J."/>
            <person name="Berlin A."/>
            <person name="Gnerre S."/>
            <person name="Jaffe D."/>
            <person name="MacCallum I."/>
            <person name="Young S."/>
            <person name="Walker B.J."/>
            <person name="Lander E."/>
            <person name="Lindblad-Toh K."/>
        </authorList>
    </citation>
    <scope>NUCLEOTIDE SEQUENCE [LARGE SCALE GENOMIC DNA]</scope>
    <source>
        <strain evidence="17">Wild caught</strain>
    </source>
</reference>
<dbReference type="InterPro" id="IPR008979">
    <property type="entry name" value="Galactose-bd-like_sf"/>
</dbReference>
<dbReference type="GO" id="GO:0038023">
    <property type="term" value="F:signaling receptor activity"/>
    <property type="evidence" value="ECO:0007669"/>
    <property type="project" value="TreeGrafter"/>
</dbReference>
<feature type="compositionally biased region" description="Pro residues" evidence="11">
    <location>
        <begin position="380"/>
        <end position="390"/>
    </location>
</feature>
<dbReference type="AlphaFoldDB" id="H3AJE8"/>
<evidence type="ECO:0000256" key="12">
    <source>
        <dbReference type="SAM" id="Phobius"/>
    </source>
</evidence>
<keyword evidence="17" id="KW-1185">Reference proteome</keyword>
<dbReference type="SMART" id="SM00603">
    <property type="entry name" value="LCCL"/>
    <property type="match status" value="1"/>
</dbReference>
<dbReference type="EMBL" id="AFYH01128853">
    <property type="status" value="NOT_ANNOTATED_CDS"/>
    <property type="molecule type" value="Genomic_DNA"/>
</dbReference>
<dbReference type="PANTHER" id="PTHR46806:SF1">
    <property type="entry name" value="DISCOIDIN, CUB AND LCCL DOMAIN-CONTAINING PROTEIN 1"/>
    <property type="match status" value="1"/>
</dbReference>
<dbReference type="Ensembl" id="ENSLACT00000009844.1">
    <property type="protein sequence ID" value="ENSLACP00000009769.1"/>
    <property type="gene ID" value="ENSLACG00000008613.1"/>
</dbReference>
<dbReference type="InterPro" id="IPR000421">
    <property type="entry name" value="FA58C"/>
</dbReference>
<dbReference type="InterPro" id="IPR036609">
    <property type="entry name" value="LCCL_sf"/>
</dbReference>
<evidence type="ECO:0000256" key="3">
    <source>
        <dbReference type="ARBA" id="ARBA00022692"/>
    </source>
</evidence>
<feature type="domain" description="CUB" evidence="13">
    <location>
        <begin position="4"/>
        <end position="116"/>
    </location>
</feature>
<keyword evidence="2" id="KW-0597">Phosphoprotein</keyword>
<dbReference type="InterPro" id="IPR035914">
    <property type="entry name" value="Sperma_CUB_dom_sf"/>
</dbReference>
<dbReference type="Pfam" id="PF03815">
    <property type="entry name" value="LCCL"/>
    <property type="match status" value="1"/>
</dbReference>
<dbReference type="SUPFAM" id="SSF49854">
    <property type="entry name" value="Spermadhesin, CUB domain"/>
    <property type="match status" value="1"/>
</dbReference>
<dbReference type="InParanoid" id="H3AJE8"/>
<dbReference type="PROSITE" id="PS50820">
    <property type="entry name" value="LCCL"/>
    <property type="match status" value="1"/>
</dbReference>
<evidence type="ECO:0000259" key="13">
    <source>
        <dbReference type="PROSITE" id="PS01180"/>
    </source>
</evidence>
<evidence type="ECO:0000259" key="14">
    <source>
        <dbReference type="PROSITE" id="PS50022"/>
    </source>
</evidence>
<evidence type="ECO:0000256" key="7">
    <source>
        <dbReference type="ARBA" id="ARBA00023136"/>
    </source>
</evidence>
<reference evidence="16" key="2">
    <citation type="submission" date="2025-08" db="UniProtKB">
        <authorList>
            <consortium name="Ensembl"/>
        </authorList>
    </citation>
    <scope>IDENTIFICATION</scope>
</reference>
<dbReference type="SUPFAM" id="SSF49785">
    <property type="entry name" value="Galactose-binding domain-like"/>
    <property type="match status" value="1"/>
</dbReference>
<evidence type="ECO:0000256" key="8">
    <source>
        <dbReference type="ARBA" id="ARBA00023157"/>
    </source>
</evidence>
<dbReference type="HOGENOM" id="CLU_016654_3_0_1"/>
<comment type="caution">
    <text evidence="10">Lacks conserved residue(s) required for the propagation of feature annotation.</text>
</comment>
<keyword evidence="4" id="KW-0732">Signal</keyword>
<dbReference type="FunCoup" id="H3AJE8">
    <property type="interactions" value="302"/>
</dbReference>
<evidence type="ECO:0000259" key="15">
    <source>
        <dbReference type="PROSITE" id="PS50820"/>
    </source>
</evidence>
<keyword evidence="6 12" id="KW-1133">Transmembrane helix</keyword>
<dbReference type="OMA" id="PYCGSMP"/>
<dbReference type="GeneTree" id="ENSGT00940000157334"/>
<evidence type="ECO:0000256" key="2">
    <source>
        <dbReference type="ARBA" id="ARBA00022553"/>
    </source>
</evidence>
<dbReference type="SMART" id="SM00042">
    <property type="entry name" value="CUB"/>
    <property type="match status" value="1"/>
</dbReference>
<dbReference type="InterPro" id="IPR050633">
    <property type="entry name" value="Neuropilin_MCO_CoagFactor"/>
</dbReference>
<dbReference type="eggNOG" id="ENOG502QW5E">
    <property type="taxonomic scope" value="Eukaryota"/>
</dbReference>
<dbReference type="InterPro" id="IPR004043">
    <property type="entry name" value="LCCL"/>
</dbReference>
<keyword evidence="9" id="KW-0325">Glycoprotein</keyword>
<feature type="disulfide bond" evidence="10">
    <location>
        <begin position="4"/>
        <end position="31"/>
    </location>
</feature>
<name>H3AJE8_LATCH</name>
<feature type="transmembrane region" description="Helical" evidence="12">
    <location>
        <begin position="415"/>
        <end position="439"/>
    </location>
</feature>
<dbReference type="EMBL" id="AFYH01128854">
    <property type="status" value="NOT_ANNOTATED_CDS"/>
    <property type="molecule type" value="Genomic_DNA"/>
</dbReference>
<organism evidence="16 17">
    <name type="scientific">Latimeria chalumnae</name>
    <name type="common">Coelacanth</name>
    <dbReference type="NCBI Taxonomy" id="7897"/>
    <lineage>
        <taxon>Eukaryota</taxon>
        <taxon>Metazoa</taxon>
        <taxon>Chordata</taxon>
        <taxon>Craniata</taxon>
        <taxon>Vertebrata</taxon>
        <taxon>Euteleostomi</taxon>
        <taxon>Coelacanthiformes</taxon>
        <taxon>Coelacanthidae</taxon>
        <taxon>Latimeria</taxon>
    </lineage>
</organism>
<dbReference type="Proteomes" id="UP000008672">
    <property type="component" value="Unassembled WGS sequence"/>
</dbReference>
<evidence type="ECO:0000256" key="4">
    <source>
        <dbReference type="ARBA" id="ARBA00022729"/>
    </source>
</evidence>
<dbReference type="SUPFAM" id="SSF69848">
    <property type="entry name" value="LCCL domain"/>
    <property type="match status" value="1"/>
</dbReference>
<dbReference type="Gene3D" id="2.170.130.20">
    <property type="entry name" value="LCCL-like domain"/>
    <property type="match status" value="1"/>
</dbReference>
<dbReference type="EMBL" id="AFYH01128848">
    <property type="status" value="NOT_ANNOTATED_CDS"/>
    <property type="molecule type" value="Genomic_DNA"/>
</dbReference>
<dbReference type="PROSITE" id="PS50022">
    <property type="entry name" value="FA58C_3"/>
    <property type="match status" value="1"/>
</dbReference>
<dbReference type="SMART" id="SM00231">
    <property type="entry name" value="FA58C"/>
    <property type="match status" value="1"/>
</dbReference>
<dbReference type="EMBL" id="AFYH01128847">
    <property type="status" value="NOT_ANNOTATED_CDS"/>
    <property type="molecule type" value="Genomic_DNA"/>
</dbReference>
<dbReference type="EMBL" id="AFYH01128845">
    <property type="status" value="NOT_ANNOTATED_CDS"/>
    <property type="molecule type" value="Genomic_DNA"/>
</dbReference>
<evidence type="ECO:0000256" key="10">
    <source>
        <dbReference type="PROSITE-ProRule" id="PRU00059"/>
    </source>
</evidence>
<dbReference type="PROSITE" id="PS01180">
    <property type="entry name" value="CUB"/>
    <property type="match status" value="1"/>
</dbReference>
<dbReference type="EMBL" id="AFYH01128846">
    <property type="status" value="NOT_ANNOTATED_CDS"/>
    <property type="molecule type" value="Genomic_DNA"/>
</dbReference>
<dbReference type="EMBL" id="AFYH01128849">
    <property type="status" value="NOT_ANNOTATED_CDS"/>
    <property type="molecule type" value="Genomic_DNA"/>
</dbReference>
<reference evidence="16" key="3">
    <citation type="submission" date="2025-09" db="UniProtKB">
        <authorList>
            <consortium name="Ensembl"/>
        </authorList>
    </citation>
    <scope>IDENTIFICATION</scope>
</reference>
<dbReference type="CDD" id="cd00057">
    <property type="entry name" value="FA58C"/>
    <property type="match status" value="1"/>
</dbReference>
<dbReference type="EMBL" id="AFYH01128851">
    <property type="status" value="NOT_ANNOTATED_CDS"/>
    <property type="molecule type" value="Genomic_DNA"/>
</dbReference>
<dbReference type="Bgee" id="ENSLACG00000008613">
    <property type="expression patterns" value="Expressed in pectoral fin and 1 other cell type or tissue"/>
</dbReference>
<feature type="domain" description="F5/8 type C" evidence="14">
    <location>
        <begin position="221"/>
        <end position="378"/>
    </location>
</feature>
<evidence type="ECO:0000313" key="16">
    <source>
        <dbReference type="Ensembl" id="ENSLACP00000009769.1"/>
    </source>
</evidence>
<evidence type="ECO:0000256" key="1">
    <source>
        <dbReference type="ARBA" id="ARBA00004479"/>
    </source>
</evidence>
<keyword evidence="3 12" id="KW-0812">Transmembrane</keyword>
<comment type="subcellular location">
    <subcellularLocation>
        <location evidence="1">Membrane</location>
        <topology evidence="1">Single-pass type I membrane protein</topology>
    </subcellularLocation>
</comment>
<proteinExistence type="predicted"/>
<dbReference type="STRING" id="7897.ENSLACP00000009769"/>
<evidence type="ECO:0000256" key="9">
    <source>
        <dbReference type="ARBA" id="ARBA00023180"/>
    </source>
</evidence>
<dbReference type="Pfam" id="PF00754">
    <property type="entry name" value="F5_F8_type_C"/>
    <property type="match status" value="1"/>
</dbReference>
<dbReference type="InterPro" id="IPR000859">
    <property type="entry name" value="CUB_dom"/>
</dbReference>
<feature type="domain" description="LCCL" evidence="15">
    <location>
        <begin position="118"/>
        <end position="214"/>
    </location>
</feature>
<protein>
    <submittedName>
        <fullName evidence="16">Discoidin, CUB and LCCL domain containing 1</fullName>
    </submittedName>
</protein>
<evidence type="ECO:0000256" key="11">
    <source>
        <dbReference type="SAM" id="MobiDB-lite"/>
    </source>
</evidence>
<sequence>GEGCNHSVLTQDSGTLTSKNYPGTYPNYTSCKWRILVPQGKKIILKFGDLNIEAQQCESDYLKIFTGSSAREYETYCGNESSISEEFLLDTNELTLHFKSSSHISGRGFLLSYATSDHSGLITCLDKANHYSEKEYRKYCPAGCKDIAGEVSGDSSEGYRHTSVLCKAAIHAGVITDELGGQITVTQYKGLSQYEGIVANGILSQNGSLSDKKFMFNNNGCANPLGMESGAISDRQITATSSWQWINENGESIQWSMGKARLRIQGPSWAAQHNSSQPWLQVDLTEQKQITGILTTGSTLSNFNYFVKTYKISYSENGQSWILYKSVGSNEEKIFEGNTDYLHLVRNNFIPPFVARSLRIIPDTWNQRIAMKVELIGCPPGGPNSSPPLKPSLDTPTKDEDQNITEPVPSEELDLGLRLAAIVVPAVLFLVLLVVGICICGSLRKKKTKVDACSSDVQKTGCWKNLKQPFARHQSTEFTISYNNEKETPQRLDLVPCDMAGKGL</sequence>
<evidence type="ECO:0000256" key="5">
    <source>
        <dbReference type="ARBA" id="ARBA00022737"/>
    </source>
</evidence>
<dbReference type="Gene3D" id="2.60.120.290">
    <property type="entry name" value="Spermadhesin, CUB domain"/>
    <property type="match status" value="1"/>
</dbReference>
<keyword evidence="5" id="KW-0677">Repeat</keyword>
<keyword evidence="8 10" id="KW-1015">Disulfide bond</keyword>
<dbReference type="FunFam" id="2.60.120.290:FF:000003">
    <property type="entry name" value="Neuropilin"/>
    <property type="match status" value="1"/>
</dbReference>
<gene>
    <name evidence="16" type="primary">DCBLD1</name>
</gene>
<dbReference type="Gene3D" id="2.60.120.260">
    <property type="entry name" value="Galactose-binding domain-like"/>
    <property type="match status" value="1"/>
</dbReference>
<dbReference type="Pfam" id="PF00431">
    <property type="entry name" value="CUB"/>
    <property type="match status" value="1"/>
</dbReference>
<dbReference type="CDD" id="cd00041">
    <property type="entry name" value="CUB"/>
    <property type="match status" value="1"/>
</dbReference>
<accession>H3AJE8</accession>
<dbReference type="GO" id="GO:0005886">
    <property type="term" value="C:plasma membrane"/>
    <property type="evidence" value="ECO:0007669"/>
    <property type="project" value="TreeGrafter"/>
</dbReference>